<feature type="region of interest" description="Disordered" evidence="1">
    <location>
        <begin position="78"/>
        <end position="198"/>
    </location>
</feature>
<accession>A0ABQ8GC67</accession>
<feature type="region of interest" description="Disordered" evidence="1">
    <location>
        <begin position="46"/>
        <end position="65"/>
    </location>
</feature>
<evidence type="ECO:0000313" key="2">
    <source>
        <dbReference type="EMBL" id="KAH7051185.1"/>
    </source>
</evidence>
<comment type="caution">
    <text evidence="2">The sequence shown here is derived from an EMBL/GenBank/DDBJ whole genome shotgun (WGS) entry which is preliminary data.</text>
</comment>
<reference evidence="2 3" key="1">
    <citation type="journal article" date="2021" name="Nat. Commun.">
        <title>Genetic determinants of endophytism in the Arabidopsis root mycobiome.</title>
        <authorList>
            <person name="Mesny F."/>
            <person name="Miyauchi S."/>
            <person name="Thiergart T."/>
            <person name="Pickel B."/>
            <person name="Atanasova L."/>
            <person name="Karlsson M."/>
            <person name="Huettel B."/>
            <person name="Barry K.W."/>
            <person name="Haridas S."/>
            <person name="Chen C."/>
            <person name="Bauer D."/>
            <person name="Andreopoulos W."/>
            <person name="Pangilinan J."/>
            <person name="LaButti K."/>
            <person name="Riley R."/>
            <person name="Lipzen A."/>
            <person name="Clum A."/>
            <person name="Drula E."/>
            <person name="Henrissat B."/>
            <person name="Kohler A."/>
            <person name="Grigoriev I.V."/>
            <person name="Martin F.M."/>
            <person name="Hacquard S."/>
        </authorList>
    </citation>
    <scope>NUCLEOTIDE SEQUENCE [LARGE SCALE GENOMIC DNA]</scope>
    <source>
        <strain evidence="2 3">MPI-SDFR-AT-0080</strain>
    </source>
</reference>
<gene>
    <name evidence="2" type="ORF">B0J12DRAFT_79911</name>
</gene>
<feature type="region of interest" description="Disordered" evidence="1">
    <location>
        <begin position="309"/>
        <end position="336"/>
    </location>
</feature>
<proteinExistence type="predicted"/>
<evidence type="ECO:0000256" key="1">
    <source>
        <dbReference type="SAM" id="MobiDB-lite"/>
    </source>
</evidence>
<feature type="compositionally biased region" description="Acidic residues" evidence="1">
    <location>
        <begin position="95"/>
        <end position="116"/>
    </location>
</feature>
<dbReference type="EMBL" id="JAGTJR010000012">
    <property type="protein sequence ID" value="KAH7051185.1"/>
    <property type="molecule type" value="Genomic_DNA"/>
</dbReference>
<protein>
    <submittedName>
        <fullName evidence="2">Uncharacterized protein</fullName>
    </submittedName>
</protein>
<keyword evidence="3" id="KW-1185">Reference proteome</keyword>
<organism evidence="2 3">
    <name type="scientific">Macrophomina phaseolina</name>
    <dbReference type="NCBI Taxonomy" id="35725"/>
    <lineage>
        <taxon>Eukaryota</taxon>
        <taxon>Fungi</taxon>
        <taxon>Dikarya</taxon>
        <taxon>Ascomycota</taxon>
        <taxon>Pezizomycotina</taxon>
        <taxon>Dothideomycetes</taxon>
        <taxon>Dothideomycetes incertae sedis</taxon>
        <taxon>Botryosphaeriales</taxon>
        <taxon>Botryosphaeriaceae</taxon>
        <taxon>Macrophomina</taxon>
    </lineage>
</organism>
<evidence type="ECO:0000313" key="3">
    <source>
        <dbReference type="Proteomes" id="UP000774617"/>
    </source>
</evidence>
<feature type="compositionally biased region" description="Polar residues" evidence="1">
    <location>
        <begin position="50"/>
        <end position="63"/>
    </location>
</feature>
<dbReference type="Proteomes" id="UP000774617">
    <property type="component" value="Unassembled WGS sequence"/>
</dbReference>
<feature type="compositionally biased region" description="Polar residues" evidence="1">
    <location>
        <begin position="134"/>
        <end position="170"/>
    </location>
</feature>
<sequence length="387" mass="42632">MGRVKQTARRSQFAVAEDQLDGAAPNSYVETETADVEINTHDRLNGSAEFASNSPLQQMTGTDTKTDLTAEDVVGQGAESCVQSDGHVSEYTSFEYDDDDIDGDFEDDAADSDYEENPTRSRRSKAKPAMSNKPAKSNVTSATTTKRTQTVRPSITGASGTRKSRVNSNGPVPRALRKAQHDVERKLSRGQPSAEDDRPLRCLPYRTLNRAPKRELMRWNEDTYLHTLLATMWVLETRDIDVPWDEIAAVVHPGATGEAFKQALTKLRNRRVKEDLPVPPLRPGKGKSRGVCEEELEIMVALARSTRNKNAGRIEASSTTGNKEKGNAKAPWKQSSRAVNANDSELGFADMTVSRLVFCTILLPNALSSSLWAVTSLRTSRMKTTTT</sequence>
<name>A0ABQ8GC67_9PEZI</name>